<dbReference type="InterPro" id="IPR001845">
    <property type="entry name" value="HTH_ArsR_DNA-bd_dom"/>
</dbReference>
<dbReference type="InterPro" id="IPR036388">
    <property type="entry name" value="WH-like_DNA-bd_sf"/>
</dbReference>
<proteinExistence type="predicted"/>
<dbReference type="Proteomes" id="UP000036356">
    <property type="component" value="Unassembled WGS sequence"/>
</dbReference>
<evidence type="ECO:0000256" key="3">
    <source>
        <dbReference type="ARBA" id="ARBA00023163"/>
    </source>
</evidence>
<evidence type="ECO:0000256" key="2">
    <source>
        <dbReference type="ARBA" id="ARBA00023125"/>
    </source>
</evidence>
<dbReference type="Gene3D" id="1.10.10.10">
    <property type="entry name" value="Winged helix-like DNA-binding domain superfamily/Winged helix DNA-binding domain"/>
    <property type="match status" value="1"/>
</dbReference>
<keyword evidence="3" id="KW-0804">Transcription</keyword>
<dbReference type="EMBL" id="LDZY01000002">
    <property type="protein sequence ID" value="KLU67376.1"/>
    <property type="molecule type" value="Genomic_DNA"/>
</dbReference>
<feature type="domain" description="HTH hxlR-type" evidence="4">
    <location>
        <begin position="11"/>
        <end position="109"/>
    </location>
</feature>
<dbReference type="PROSITE" id="PS51118">
    <property type="entry name" value="HTH_HXLR"/>
    <property type="match status" value="1"/>
</dbReference>
<dbReference type="InterPro" id="IPR002577">
    <property type="entry name" value="HTH_HxlR"/>
</dbReference>
<dbReference type="GO" id="GO:0003700">
    <property type="term" value="F:DNA-binding transcription factor activity"/>
    <property type="evidence" value="ECO:0007669"/>
    <property type="project" value="InterPro"/>
</dbReference>
<dbReference type="GO" id="GO:0003677">
    <property type="term" value="F:DNA binding"/>
    <property type="evidence" value="ECO:0007669"/>
    <property type="project" value="UniProtKB-KW"/>
</dbReference>
<dbReference type="SUPFAM" id="SSF46785">
    <property type="entry name" value="Winged helix' DNA-binding domain"/>
    <property type="match status" value="1"/>
</dbReference>
<dbReference type="CDD" id="cd00090">
    <property type="entry name" value="HTH_ARSR"/>
    <property type="match status" value="1"/>
</dbReference>
<dbReference type="Pfam" id="PF01638">
    <property type="entry name" value="HxlR"/>
    <property type="match status" value="1"/>
</dbReference>
<evidence type="ECO:0000313" key="6">
    <source>
        <dbReference type="Proteomes" id="UP000036356"/>
    </source>
</evidence>
<protein>
    <submittedName>
        <fullName evidence="5">HTH-type transcriptional activator HxlR</fullName>
    </submittedName>
</protein>
<keyword evidence="1" id="KW-0805">Transcription regulation</keyword>
<evidence type="ECO:0000256" key="1">
    <source>
        <dbReference type="ARBA" id="ARBA00023015"/>
    </source>
</evidence>
<dbReference type="AlphaFoldDB" id="A0A0J1IRS9"/>
<dbReference type="PATRIC" id="fig|476652.3.peg.599"/>
<dbReference type="STRING" id="476652.DEAC_c05880"/>
<name>A0A0J1IRS9_9FIRM</name>
<gene>
    <name evidence="5" type="primary">hxlR</name>
    <name evidence="5" type="ORF">DEAC_c05880</name>
</gene>
<dbReference type="InterPro" id="IPR036390">
    <property type="entry name" value="WH_DNA-bd_sf"/>
</dbReference>
<accession>A0A0J1IRS9</accession>
<comment type="caution">
    <text evidence="5">The sequence shown here is derived from an EMBL/GenBank/DDBJ whole genome shotgun (WGS) entry which is preliminary data.</text>
</comment>
<dbReference type="InterPro" id="IPR011991">
    <property type="entry name" value="ArsR-like_HTH"/>
</dbReference>
<organism evidence="5 6">
    <name type="scientific">Desulfosporosinus acididurans</name>
    <dbReference type="NCBI Taxonomy" id="476652"/>
    <lineage>
        <taxon>Bacteria</taxon>
        <taxon>Bacillati</taxon>
        <taxon>Bacillota</taxon>
        <taxon>Clostridia</taxon>
        <taxon>Eubacteriales</taxon>
        <taxon>Desulfitobacteriaceae</taxon>
        <taxon>Desulfosporosinus</taxon>
    </lineage>
</organism>
<dbReference type="RefSeq" id="WP_047808527.1">
    <property type="nucleotide sequence ID" value="NZ_LDZY01000002.1"/>
</dbReference>
<dbReference type="PANTHER" id="PTHR33204:SF29">
    <property type="entry name" value="TRANSCRIPTIONAL REGULATOR"/>
    <property type="match status" value="1"/>
</dbReference>
<evidence type="ECO:0000259" key="4">
    <source>
        <dbReference type="PROSITE" id="PS51118"/>
    </source>
</evidence>
<reference evidence="5 6" key="1">
    <citation type="submission" date="2015-06" db="EMBL/GenBank/DDBJ databases">
        <title>Draft genome of the moderately acidophilic sulfate reducer Candidatus Desulfosporosinus acididurans strain M1.</title>
        <authorList>
            <person name="Poehlein A."/>
            <person name="Petzsch P."/>
            <person name="Johnson B.D."/>
            <person name="Schloemann M."/>
            <person name="Daniel R."/>
            <person name="Muehling M."/>
        </authorList>
    </citation>
    <scope>NUCLEOTIDE SEQUENCE [LARGE SCALE GENOMIC DNA]</scope>
    <source>
        <strain evidence="5 6">M1</strain>
    </source>
</reference>
<sequence>METENDLFGKCPYTTAQKVLSGKWSMLILYHLGQRTMRFGELQRQLPDLTQSTLTKQLRTLEENGLIERKIYPQVPPKVEYSLSDIGIKFKKVLAELAIWGNEYIKTLKDKNLQI</sequence>
<dbReference type="SMART" id="SM00418">
    <property type="entry name" value="HTH_ARSR"/>
    <property type="match status" value="1"/>
</dbReference>
<keyword evidence="6" id="KW-1185">Reference proteome</keyword>
<keyword evidence="2" id="KW-0238">DNA-binding</keyword>
<dbReference type="PANTHER" id="PTHR33204">
    <property type="entry name" value="TRANSCRIPTIONAL REGULATOR, MARR FAMILY"/>
    <property type="match status" value="1"/>
</dbReference>
<evidence type="ECO:0000313" key="5">
    <source>
        <dbReference type="EMBL" id="KLU67376.1"/>
    </source>
</evidence>